<protein>
    <submittedName>
        <fullName evidence="1">Uncharacterized protein</fullName>
    </submittedName>
</protein>
<organism evidence="1 2">
    <name type="scientific">Mytilus coruscus</name>
    <name type="common">Sea mussel</name>
    <dbReference type="NCBI Taxonomy" id="42192"/>
    <lineage>
        <taxon>Eukaryota</taxon>
        <taxon>Metazoa</taxon>
        <taxon>Spiralia</taxon>
        <taxon>Lophotrochozoa</taxon>
        <taxon>Mollusca</taxon>
        <taxon>Bivalvia</taxon>
        <taxon>Autobranchia</taxon>
        <taxon>Pteriomorphia</taxon>
        <taxon>Mytilida</taxon>
        <taxon>Mytiloidea</taxon>
        <taxon>Mytilidae</taxon>
        <taxon>Mytilinae</taxon>
        <taxon>Mytilus</taxon>
    </lineage>
</organism>
<dbReference type="OrthoDB" id="6781290at2759"/>
<evidence type="ECO:0000313" key="2">
    <source>
        <dbReference type="Proteomes" id="UP000507470"/>
    </source>
</evidence>
<dbReference type="EMBL" id="CACVKT020002094">
    <property type="protein sequence ID" value="CAC5374875.1"/>
    <property type="molecule type" value="Genomic_DNA"/>
</dbReference>
<proteinExistence type="predicted"/>
<evidence type="ECO:0000313" key="1">
    <source>
        <dbReference type="EMBL" id="CAC5374875.1"/>
    </source>
</evidence>
<sequence length="341" mass="39110">MYPYIVDPENLKTIIAEQGHLLDKDDEINILTREKEDTFVLEPYPGNLKTIIAEQGHLLDKDGELNILTREKEDTFVLEPFLEIIAIKFNATSSKESQSVTWMQLKSKWQKLETKFKQIEEKNRKSGEGTHSYKYMEEMKEAVGDNSNIPPAKTISSMDLSCEVKKTEKEGKGKQPRKRKANELADSLGEIKREREDRYERFESMVKEINKERLGRRHLRMDGFQLADGKLSLLVVNFEILWHQTIACGLNLAELKSLIRSVVKKDFGPTINSSDSNVAMACSAPGEELVRVDSEERQQYIEKITDKNKVNPANYKVTIYCVQIAPLDPLCDEHFTACFVS</sequence>
<name>A0A6J8AX19_MYTCO</name>
<keyword evidence="2" id="KW-1185">Reference proteome</keyword>
<dbReference type="AlphaFoldDB" id="A0A6J8AX19"/>
<reference evidence="1 2" key="1">
    <citation type="submission" date="2020-06" db="EMBL/GenBank/DDBJ databases">
        <authorList>
            <person name="Li R."/>
            <person name="Bekaert M."/>
        </authorList>
    </citation>
    <scope>NUCLEOTIDE SEQUENCE [LARGE SCALE GENOMIC DNA]</scope>
    <source>
        <strain evidence="2">wild</strain>
    </source>
</reference>
<accession>A0A6J8AX19</accession>
<gene>
    <name evidence="1" type="ORF">MCOR_12098</name>
</gene>
<dbReference type="Proteomes" id="UP000507470">
    <property type="component" value="Unassembled WGS sequence"/>
</dbReference>